<evidence type="ECO:0000256" key="7">
    <source>
        <dbReference type="RuleBase" id="RU004016"/>
    </source>
</evidence>
<name>A0ABX7W0A6_9BACI</name>
<dbReference type="InterPro" id="IPR012338">
    <property type="entry name" value="Beta-lactam/transpept-like"/>
</dbReference>
<keyword evidence="3" id="KW-0378">Hydrolase</keyword>
<keyword evidence="10" id="KW-0645">Protease</keyword>
<evidence type="ECO:0000256" key="8">
    <source>
        <dbReference type="SAM" id="Phobius"/>
    </source>
</evidence>
<keyword evidence="4" id="KW-0133">Cell shape</keyword>
<proteinExistence type="inferred from homology"/>
<evidence type="ECO:0000256" key="4">
    <source>
        <dbReference type="ARBA" id="ARBA00022960"/>
    </source>
</evidence>
<comment type="similarity">
    <text evidence="1 7">Belongs to the peptidase S11 family.</text>
</comment>
<dbReference type="PANTHER" id="PTHR21581:SF33">
    <property type="entry name" value="D-ALANYL-D-ALANINE CARBOXYPEPTIDASE DACB"/>
    <property type="match status" value="1"/>
</dbReference>
<evidence type="ECO:0000256" key="5">
    <source>
        <dbReference type="ARBA" id="ARBA00022984"/>
    </source>
</evidence>
<keyword evidence="8" id="KW-0812">Transmembrane</keyword>
<evidence type="ECO:0000313" key="10">
    <source>
        <dbReference type="EMBL" id="QTN01541.1"/>
    </source>
</evidence>
<sequence length="391" mass="43469">MFSERGAILKQLCLLLLTIFTHFLLPSNVEAADLEQELLSESGILIDADTGQVLYEKNAEKSMYPASLTKVATAIYAIETADMDEMVTVSAKARAVEGTRVYLEEGEQVPLKKLIQGMLINSGNDAGVAIAEHLGGTSELFAEDLNSYLQAVVGVRNTHFTNAHGLFNENHTTTASDLAKTTQYAMKNSTFREIFRTKKLKWEGEAWSTTLYHHHKMIRENPYEGITGGKTGYVDESGHTLITTAKRSDLRLIAVTLKAESQAWAYQDAEVLLDFGFDHFETVTVPEGTKFTSDNGTTYRTGSDIVYSKMKGQDAELSVDDQGTLAINQDKESLDTSFVLEGDKEKQEAEKNKKAAADHTDKQSSFSYLWIIVMAGIGLLFFRKWIKRVVM</sequence>
<evidence type="ECO:0000256" key="1">
    <source>
        <dbReference type="ARBA" id="ARBA00007164"/>
    </source>
</evidence>
<dbReference type="PRINTS" id="PR00725">
    <property type="entry name" value="DADACBPTASE1"/>
</dbReference>
<evidence type="ECO:0000259" key="9">
    <source>
        <dbReference type="Pfam" id="PF00768"/>
    </source>
</evidence>
<evidence type="ECO:0000256" key="3">
    <source>
        <dbReference type="ARBA" id="ARBA00022801"/>
    </source>
</evidence>
<evidence type="ECO:0000256" key="2">
    <source>
        <dbReference type="ARBA" id="ARBA00022729"/>
    </source>
</evidence>
<keyword evidence="6" id="KW-0961">Cell wall biogenesis/degradation</keyword>
<dbReference type="EMBL" id="CP046956">
    <property type="protein sequence ID" value="QTN01541.1"/>
    <property type="molecule type" value="Genomic_DNA"/>
</dbReference>
<keyword evidence="11" id="KW-1185">Reference proteome</keyword>
<feature type="transmembrane region" description="Helical" evidence="8">
    <location>
        <begin position="368"/>
        <end position="386"/>
    </location>
</feature>
<evidence type="ECO:0000313" key="11">
    <source>
        <dbReference type="Proteomes" id="UP000665043"/>
    </source>
</evidence>
<feature type="domain" description="Peptidase S11 D-alanyl-D-alanine carboxypeptidase A N-terminal" evidence="9">
    <location>
        <begin position="36"/>
        <end position="260"/>
    </location>
</feature>
<dbReference type="SUPFAM" id="SSF56601">
    <property type="entry name" value="beta-lactamase/transpeptidase-like"/>
    <property type="match status" value="1"/>
</dbReference>
<dbReference type="InterPro" id="IPR001967">
    <property type="entry name" value="Peptidase_S11_N"/>
</dbReference>
<dbReference type="InterPro" id="IPR018044">
    <property type="entry name" value="Peptidase_S11"/>
</dbReference>
<reference evidence="10 11" key="1">
    <citation type="submission" date="2019-12" db="EMBL/GenBank/DDBJ databases">
        <title>The whole genome sequencing of a strain isolated from a Mars analog, Dalangtan Playa.</title>
        <authorList>
            <person name="Huang T."/>
        </authorList>
    </citation>
    <scope>NUCLEOTIDE SEQUENCE [LARGE SCALE GENOMIC DNA]</scope>
    <source>
        <strain evidence="10 11">DP4-553-S</strain>
    </source>
</reference>
<protein>
    <submittedName>
        <fullName evidence="10">D-alanyl-D-alanine carboxypeptidase</fullName>
    </submittedName>
</protein>
<dbReference type="Proteomes" id="UP000665043">
    <property type="component" value="Chromosome"/>
</dbReference>
<dbReference type="PANTHER" id="PTHR21581">
    <property type="entry name" value="D-ALANYL-D-ALANINE CARBOXYPEPTIDASE"/>
    <property type="match status" value="1"/>
</dbReference>
<keyword evidence="8" id="KW-1133">Transmembrane helix</keyword>
<evidence type="ECO:0000256" key="6">
    <source>
        <dbReference type="ARBA" id="ARBA00023316"/>
    </source>
</evidence>
<keyword evidence="10" id="KW-0121">Carboxypeptidase</keyword>
<accession>A0ABX7W0A6</accession>
<dbReference type="GO" id="GO:0004180">
    <property type="term" value="F:carboxypeptidase activity"/>
    <property type="evidence" value="ECO:0007669"/>
    <property type="project" value="UniProtKB-KW"/>
</dbReference>
<dbReference type="Gene3D" id="3.40.710.10">
    <property type="entry name" value="DD-peptidase/beta-lactamase superfamily"/>
    <property type="match status" value="1"/>
</dbReference>
<keyword evidence="2" id="KW-0732">Signal</keyword>
<keyword evidence="8" id="KW-0472">Membrane</keyword>
<organism evidence="10 11">
    <name type="scientific">Sediminibacillus dalangtanensis</name>
    <dbReference type="NCBI Taxonomy" id="2729421"/>
    <lineage>
        <taxon>Bacteria</taxon>
        <taxon>Bacillati</taxon>
        <taxon>Bacillota</taxon>
        <taxon>Bacilli</taxon>
        <taxon>Bacillales</taxon>
        <taxon>Bacillaceae</taxon>
        <taxon>Sediminibacillus</taxon>
    </lineage>
</organism>
<keyword evidence="5" id="KW-0573">Peptidoglycan synthesis</keyword>
<dbReference type="Pfam" id="PF00768">
    <property type="entry name" value="Peptidase_S11"/>
    <property type="match status" value="1"/>
</dbReference>
<gene>
    <name evidence="10" type="ORF">ERJ70_13700</name>
</gene>